<gene>
    <name evidence="1" type="ORF">NPX13_g9323</name>
</gene>
<dbReference type="EMBL" id="JANPWZ010002260">
    <property type="protein sequence ID" value="KAJ3560381.1"/>
    <property type="molecule type" value="Genomic_DNA"/>
</dbReference>
<accession>A0A9W8THK9</accession>
<comment type="caution">
    <text evidence="1">The sequence shown here is derived from an EMBL/GenBank/DDBJ whole genome shotgun (WGS) entry which is preliminary data.</text>
</comment>
<protein>
    <submittedName>
        <fullName evidence="1">Uncharacterized protein</fullName>
    </submittedName>
</protein>
<keyword evidence="2" id="KW-1185">Reference proteome</keyword>
<proteinExistence type="predicted"/>
<dbReference type="Proteomes" id="UP001148614">
    <property type="component" value="Unassembled WGS sequence"/>
</dbReference>
<dbReference type="VEuPathDB" id="FungiDB:F4678DRAFT_277007"/>
<reference evidence="1" key="1">
    <citation type="submission" date="2022-07" db="EMBL/GenBank/DDBJ databases">
        <title>Genome Sequence of Xylaria arbuscula.</title>
        <authorList>
            <person name="Buettner E."/>
        </authorList>
    </citation>
    <scope>NUCLEOTIDE SEQUENCE</scope>
    <source>
        <strain evidence="1">VT107</strain>
    </source>
</reference>
<organism evidence="1 2">
    <name type="scientific">Xylaria arbuscula</name>
    <dbReference type="NCBI Taxonomy" id="114810"/>
    <lineage>
        <taxon>Eukaryota</taxon>
        <taxon>Fungi</taxon>
        <taxon>Dikarya</taxon>
        <taxon>Ascomycota</taxon>
        <taxon>Pezizomycotina</taxon>
        <taxon>Sordariomycetes</taxon>
        <taxon>Xylariomycetidae</taxon>
        <taxon>Xylariales</taxon>
        <taxon>Xylariaceae</taxon>
        <taxon>Xylaria</taxon>
    </lineage>
</organism>
<dbReference type="AlphaFoldDB" id="A0A9W8THK9"/>
<evidence type="ECO:0000313" key="2">
    <source>
        <dbReference type="Proteomes" id="UP001148614"/>
    </source>
</evidence>
<sequence>MYPLSDSISDSHASNPPKLREDDARLQGVIDLLNSALSFYSSTGESLRKKLPVKQWEQLMALLDTEDHRIRAAVKDDVWFEYSHAEELFEIRMPKTAIQAGIRGLIVEEIGVWKMTLSETDNAKVSDLVKTLSTHMAGSLFLPLATGKKDMRVPDIGLYHRCKRTDTDQYRYPALVLETEFSKTKEELQERAKTYITGSNGQIRTVVAIHMYEMRRAEMKNEGRLRQTYRMNEMYDEKTVSLRKGWM</sequence>
<name>A0A9W8THK9_9PEZI</name>
<evidence type="ECO:0000313" key="1">
    <source>
        <dbReference type="EMBL" id="KAJ3560381.1"/>
    </source>
</evidence>